<name>A0A397FPV4_APHAT</name>
<evidence type="ECO:0000256" key="3">
    <source>
        <dbReference type="PROSITE-ProRule" id="PRU00283"/>
    </source>
</evidence>
<dbReference type="EMBL" id="QUTE01005938">
    <property type="protein sequence ID" value="RHZ34352.1"/>
    <property type="molecule type" value="Genomic_DNA"/>
</dbReference>
<dbReference type="InterPro" id="IPR001752">
    <property type="entry name" value="Kinesin_motor_dom"/>
</dbReference>
<comment type="similarity">
    <text evidence="3">Belongs to the TRAFAC class myosin-kinesin ATPase superfamily. Kinesin family.</text>
</comment>
<keyword evidence="3" id="KW-0547">Nucleotide-binding</keyword>
<dbReference type="PANTHER" id="PTHR47968:SF75">
    <property type="entry name" value="CENTROMERE-ASSOCIATED PROTEIN E"/>
    <property type="match status" value="1"/>
</dbReference>
<dbReference type="SMART" id="SM00129">
    <property type="entry name" value="KISc"/>
    <property type="match status" value="1"/>
</dbReference>
<protein>
    <recommendedName>
        <fullName evidence="4">Kinesin motor domain-containing protein</fullName>
    </recommendedName>
</protein>
<reference evidence="5 6" key="1">
    <citation type="submission" date="2018-08" db="EMBL/GenBank/DDBJ databases">
        <title>Aphanomyces genome sequencing and annotation.</title>
        <authorList>
            <person name="Minardi D."/>
            <person name="Oidtmann B."/>
            <person name="Van Der Giezen M."/>
            <person name="Studholme D.J."/>
        </authorList>
    </citation>
    <scope>NUCLEOTIDE SEQUENCE [LARGE SCALE GENOMIC DNA]</scope>
    <source>
        <strain evidence="5 6">197901</strain>
    </source>
</reference>
<dbReference type="Pfam" id="PF00225">
    <property type="entry name" value="Kinesin"/>
    <property type="match status" value="1"/>
</dbReference>
<dbReference type="VEuPathDB" id="FungiDB:H257_10035"/>
<keyword evidence="1" id="KW-0175">Coiled coil</keyword>
<accession>A0A397FPV4</accession>
<evidence type="ECO:0000313" key="6">
    <source>
        <dbReference type="Proteomes" id="UP000266196"/>
    </source>
</evidence>
<gene>
    <name evidence="5" type="ORF">DYB31_011438</name>
</gene>
<dbReference type="GO" id="GO:0005524">
    <property type="term" value="F:ATP binding"/>
    <property type="evidence" value="ECO:0007669"/>
    <property type="project" value="UniProtKB-UniRule"/>
</dbReference>
<evidence type="ECO:0000259" key="4">
    <source>
        <dbReference type="PROSITE" id="PS50067"/>
    </source>
</evidence>
<dbReference type="InterPro" id="IPR027417">
    <property type="entry name" value="P-loop_NTPase"/>
</dbReference>
<dbReference type="Proteomes" id="UP000266196">
    <property type="component" value="Unassembled WGS sequence"/>
</dbReference>
<dbReference type="GO" id="GO:0003777">
    <property type="term" value="F:microtubule motor activity"/>
    <property type="evidence" value="ECO:0007669"/>
    <property type="project" value="InterPro"/>
</dbReference>
<feature type="domain" description="Kinesin motor" evidence="4">
    <location>
        <begin position="83"/>
        <end position="280"/>
    </location>
</feature>
<dbReference type="Gene3D" id="3.40.850.10">
    <property type="entry name" value="Kinesin motor domain"/>
    <property type="match status" value="1"/>
</dbReference>
<evidence type="ECO:0000256" key="1">
    <source>
        <dbReference type="ARBA" id="ARBA00023054"/>
    </source>
</evidence>
<feature type="binding site" evidence="3">
    <location>
        <begin position="165"/>
        <end position="172"/>
    </location>
    <ligand>
        <name>ATP</name>
        <dbReference type="ChEBI" id="CHEBI:30616"/>
    </ligand>
</feature>
<proteinExistence type="inferred from homology"/>
<keyword evidence="2 3" id="KW-0505">Motor protein</keyword>
<evidence type="ECO:0000256" key="2">
    <source>
        <dbReference type="ARBA" id="ARBA00023175"/>
    </source>
</evidence>
<dbReference type="InterPro" id="IPR027640">
    <property type="entry name" value="Kinesin-like_fam"/>
</dbReference>
<dbReference type="GO" id="GO:0007018">
    <property type="term" value="P:microtubule-based movement"/>
    <property type="evidence" value="ECO:0007669"/>
    <property type="project" value="InterPro"/>
</dbReference>
<sequence length="280" mass="30392">MSSADAAPPCCGQSWSDPKVPHLCQLAKESATYGVSQLPTGKKLDKPSSATPFATSANTAITVSSTVNDSSSGAVRRGGQSENIQVLIRIRPLIDRETGHDPTAQHFIRTTSDQTIEVQTADSNIKCKYDAVFGPSVSQEDVYDRVKECTEAFLDGFNATLFAYGQTGSGKSFTMFGAETDLSRFRPGLSKSQVRHPTDIFAGVIKKNATGTQQAAVFCSFVQIYNENLYDLLRDVNMDKPLAIHEDRSNGIFVEGLSEYAVQNVHDCLALLQAGEEHRA</sequence>
<feature type="non-terminal residue" evidence="5">
    <location>
        <position position="280"/>
    </location>
</feature>
<comment type="caution">
    <text evidence="5">The sequence shown here is derived from an EMBL/GenBank/DDBJ whole genome shotgun (WGS) entry which is preliminary data.</text>
</comment>
<dbReference type="PROSITE" id="PS50067">
    <property type="entry name" value="KINESIN_MOTOR_2"/>
    <property type="match status" value="1"/>
</dbReference>
<organism evidence="5 6">
    <name type="scientific">Aphanomyces astaci</name>
    <name type="common">Crayfish plague agent</name>
    <dbReference type="NCBI Taxonomy" id="112090"/>
    <lineage>
        <taxon>Eukaryota</taxon>
        <taxon>Sar</taxon>
        <taxon>Stramenopiles</taxon>
        <taxon>Oomycota</taxon>
        <taxon>Saprolegniomycetes</taxon>
        <taxon>Saprolegniales</taxon>
        <taxon>Verrucalvaceae</taxon>
        <taxon>Aphanomyces</taxon>
    </lineage>
</organism>
<dbReference type="SUPFAM" id="SSF52540">
    <property type="entry name" value="P-loop containing nucleoside triphosphate hydrolases"/>
    <property type="match status" value="1"/>
</dbReference>
<dbReference type="InterPro" id="IPR036961">
    <property type="entry name" value="Kinesin_motor_dom_sf"/>
</dbReference>
<dbReference type="AlphaFoldDB" id="A0A397FPV4"/>
<dbReference type="PANTHER" id="PTHR47968">
    <property type="entry name" value="CENTROMERE PROTEIN E"/>
    <property type="match status" value="1"/>
</dbReference>
<dbReference type="GO" id="GO:0008017">
    <property type="term" value="F:microtubule binding"/>
    <property type="evidence" value="ECO:0007669"/>
    <property type="project" value="InterPro"/>
</dbReference>
<keyword evidence="3" id="KW-0067">ATP-binding</keyword>
<evidence type="ECO:0000313" key="5">
    <source>
        <dbReference type="EMBL" id="RHZ34352.1"/>
    </source>
</evidence>